<gene>
    <name evidence="7" type="ORF">CARUB_v10018491mg</name>
</gene>
<evidence type="ECO:0000313" key="7">
    <source>
        <dbReference type="EMBL" id="EOA25179.1"/>
    </source>
</evidence>
<dbReference type="Pfam" id="PF05938">
    <property type="entry name" value="Self-incomp_S1"/>
    <property type="match status" value="1"/>
</dbReference>
<evidence type="ECO:0000256" key="1">
    <source>
        <dbReference type="ARBA" id="ARBA00004613"/>
    </source>
</evidence>
<dbReference type="KEGG" id="crb:17886847"/>
<dbReference type="InterPro" id="IPR010264">
    <property type="entry name" value="Self-incomp_S1"/>
</dbReference>
<evidence type="ECO:0000256" key="6">
    <source>
        <dbReference type="RuleBase" id="RU367044"/>
    </source>
</evidence>
<keyword evidence="3 6" id="KW-0713">Self-incompatibility</keyword>
<evidence type="ECO:0000256" key="2">
    <source>
        <dbReference type="ARBA" id="ARBA00005581"/>
    </source>
</evidence>
<dbReference type="AlphaFoldDB" id="R0H7A6"/>
<dbReference type="STRING" id="81985.R0H7A6"/>
<reference evidence="8" key="1">
    <citation type="journal article" date="2013" name="Nat. Genet.">
        <title>The Capsella rubella genome and the genomic consequences of rapid mating system evolution.</title>
        <authorList>
            <person name="Slotte T."/>
            <person name="Hazzouri K.M."/>
            <person name="Agren J.A."/>
            <person name="Koenig D."/>
            <person name="Maumus F."/>
            <person name="Guo Y.L."/>
            <person name="Steige K."/>
            <person name="Platts A.E."/>
            <person name="Escobar J.S."/>
            <person name="Newman L.K."/>
            <person name="Wang W."/>
            <person name="Mandakova T."/>
            <person name="Vello E."/>
            <person name="Smith L.M."/>
            <person name="Henz S.R."/>
            <person name="Steffen J."/>
            <person name="Takuno S."/>
            <person name="Brandvain Y."/>
            <person name="Coop G."/>
            <person name="Andolfatto P."/>
            <person name="Hu T.T."/>
            <person name="Blanchette M."/>
            <person name="Clark R.M."/>
            <person name="Quesneville H."/>
            <person name="Nordborg M."/>
            <person name="Gaut B.S."/>
            <person name="Lysak M.A."/>
            <person name="Jenkins J."/>
            <person name="Grimwood J."/>
            <person name="Chapman J."/>
            <person name="Prochnik S."/>
            <person name="Shu S."/>
            <person name="Rokhsar D."/>
            <person name="Schmutz J."/>
            <person name="Weigel D."/>
            <person name="Wright S.I."/>
        </authorList>
    </citation>
    <scope>NUCLEOTIDE SEQUENCE [LARGE SCALE GENOMIC DNA]</scope>
    <source>
        <strain evidence="8">cv. Monte Gargano</strain>
    </source>
</reference>
<feature type="signal peptide" evidence="6">
    <location>
        <begin position="1"/>
        <end position="21"/>
    </location>
</feature>
<proteinExistence type="inferred from homology"/>
<keyword evidence="5 6" id="KW-0732">Signal</keyword>
<keyword evidence="4 6" id="KW-0964">Secreted</keyword>
<evidence type="ECO:0000313" key="8">
    <source>
        <dbReference type="Proteomes" id="UP000029121"/>
    </source>
</evidence>
<dbReference type="PANTHER" id="PTHR31232:SF135">
    <property type="entry name" value="S-PROTEIN HOMOLOG 9"/>
    <property type="match status" value="1"/>
</dbReference>
<comment type="similarity">
    <text evidence="2 6">Belongs to the plant self-incompatibility (S1) protein family.</text>
</comment>
<dbReference type="GO" id="GO:0005576">
    <property type="term" value="C:extracellular region"/>
    <property type="evidence" value="ECO:0007669"/>
    <property type="project" value="UniProtKB-SubCell"/>
</dbReference>
<keyword evidence="8" id="KW-1185">Reference proteome</keyword>
<name>R0H7A6_9BRAS</name>
<comment type="subcellular location">
    <subcellularLocation>
        <location evidence="1 6">Secreted</location>
    </subcellularLocation>
</comment>
<organism evidence="7 8">
    <name type="scientific">Capsella rubella</name>
    <dbReference type="NCBI Taxonomy" id="81985"/>
    <lineage>
        <taxon>Eukaryota</taxon>
        <taxon>Viridiplantae</taxon>
        <taxon>Streptophyta</taxon>
        <taxon>Embryophyta</taxon>
        <taxon>Tracheophyta</taxon>
        <taxon>Spermatophyta</taxon>
        <taxon>Magnoliopsida</taxon>
        <taxon>eudicotyledons</taxon>
        <taxon>Gunneridae</taxon>
        <taxon>Pentapetalae</taxon>
        <taxon>rosids</taxon>
        <taxon>malvids</taxon>
        <taxon>Brassicales</taxon>
        <taxon>Brassicaceae</taxon>
        <taxon>Camelineae</taxon>
        <taxon>Capsella</taxon>
    </lineage>
</organism>
<dbReference type="PANTHER" id="PTHR31232">
    <property type="match status" value="1"/>
</dbReference>
<dbReference type="OrthoDB" id="1848419at2759"/>
<dbReference type="GO" id="GO:0060320">
    <property type="term" value="P:rejection of self pollen"/>
    <property type="evidence" value="ECO:0007669"/>
    <property type="project" value="UniProtKB-KW"/>
</dbReference>
<sequence length="135" mass="15232">MNSLLCVLLVIITLCLGSSKAIWDKNTVHFKSSLGPNNTLRINCLSDQDNLGFHHLSPGQTYDISFHDSVLGTKIVCDLSKGPNYLFHASFTAYQGETIIVHYGRNVFWDAREDGIYHAEGKESPKLMYKWIKIV</sequence>
<evidence type="ECO:0000256" key="3">
    <source>
        <dbReference type="ARBA" id="ARBA00022471"/>
    </source>
</evidence>
<dbReference type="EMBL" id="KB870809">
    <property type="protein sequence ID" value="EOA25179.1"/>
    <property type="molecule type" value="Genomic_DNA"/>
</dbReference>
<evidence type="ECO:0000256" key="5">
    <source>
        <dbReference type="ARBA" id="ARBA00022729"/>
    </source>
</evidence>
<protein>
    <recommendedName>
        <fullName evidence="6">S-protein homolog</fullName>
    </recommendedName>
</protein>
<evidence type="ECO:0000256" key="4">
    <source>
        <dbReference type="ARBA" id="ARBA00022525"/>
    </source>
</evidence>
<accession>R0H7A6</accession>
<dbReference type="Proteomes" id="UP000029121">
    <property type="component" value="Unassembled WGS sequence"/>
</dbReference>
<feature type="chain" id="PRO_5025098269" description="S-protein homolog" evidence="6">
    <location>
        <begin position="22"/>
        <end position="135"/>
    </location>
</feature>